<evidence type="ECO:0000313" key="2">
    <source>
        <dbReference type="EMBL" id="RZS54576.1"/>
    </source>
</evidence>
<dbReference type="InterPro" id="IPR018488">
    <property type="entry name" value="cNMP-bd_CS"/>
</dbReference>
<dbReference type="PROSITE" id="PS00889">
    <property type="entry name" value="CNMP_BINDING_2"/>
    <property type="match status" value="1"/>
</dbReference>
<dbReference type="SUPFAM" id="SSF51206">
    <property type="entry name" value="cAMP-binding domain-like"/>
    <property type="match status" value="1"/>
</dbReference>
<dbReference type="SMART" id="SM00100">
    <property type="entry name" value="cNMP"/>
    <property type="match status" value="1"/>
</dbReference>
<dbReference type="Proteomes" id="UP000293433">
    <property type="component" value="Unassembled WGS sequence"/>
</dbReference>
<dbReference type="EMBL" id="SGWV01000009">
    <property type="protein sequence ID" value="RZS54576.1"/>
    <property type="molecule type" value="Genomic_DNA"/>
</dbReference>
<proteinExistence type="predicted"/>
<feature type="domain" description="Cyclic nucleotide-binding" evidence="1">
    <location>
        <begin position="14"/>
        <end position="108"/>
    </location>
</feature>
<dbReference type="PANTHER" id="PTHR23011:SF28">
    <property type="entry name" value="CYCLIC NUCLEOTIDE-BINDING DOMAIN CONTAINING PROTEIN"/>
    <property type="match status" value="1"/>
</dbReference>
<evidence type="ECO:0000259" key="1">
    <source>
        <dbReference type="PROSITE" id="PS50042"/>
    </source>
</evidence>
<name>A0A4Q7LJ62_9BURK</name>
<dbReference type="RefSeq" id="WP_130481916.1">
    <property type="nucleotide sequence ID" value="NZ_SGWV01000009.1"/>
</dbReference>
<dbReference type="CDD" id="cd00038">
    <property type="entry name" value="CAP_ED"/>
    <property type="match status" value="1"/>
</dbReference>
<dbReference type="PANTHER" id="PTHR23011">
    <property type="entry name" value="CYCLIC NUCLEOTIDE-BINDING DOMAIN CONTAINING PROTEIN"/>
    <property type="match status" value="1"/>
</dbReference>
<dbReference type="InterPro" id="IPR014710">
    <property type="entry name" value="RmlC-like_jellyroll"/>
</dbReference>
<evidence type="ECO:0000313" key="3">
    <source>
        <dbReference type="Proteomes" id="UP000293433"/>
    </source>
</evidence>
<accession>A0A4Q7LJ62</accession>
<dbReference type="InterPro" id="IPR000595">
    <property type="entry name" value="cNMP-bd_dom"/>
</dbReference>
<comment type="caution">
    <text evidence="2">The sequence shown here is derived from an EMBL/GenBank/DDBJ whole genome shotgun (WGS) entry which is preliminary data.</text>
</comment>
<reference evidence="2 3" key="1">
    <citation type="submission" date="2019-02" db="EMBL/GenBank/DDBJ databases">
        <title>Genomic Encyclopedia of Type Strains, Phase IV (KMG-IV): sequencing the most valuable type-strain genomes for metagenomic binning, comparative biology and taxonomic classification.</title>
        <authorList>
            <person name="Goeker M."/>
        </authorList>
    </citation>
    <scope>NUCLEOTIDE SEQUENCE [LARGE SCALE GENOMIC DNA]</scope>
    <source>
        <strain evidence="2 3">DSM 10617</strain>
    </source>
</reference>
<gene>
    <name evidence="2" type="ORF">EV685_2053</name>
</gene>
<dbReference type="Gene3D" id="2.60.120.10">
    <property type="entry name" value="Jelly Rolls"/>
    <property type="match status" value="1"/>
</dbReference>
<dbReference type="PROSITE" id="PS50042">
    <property type="entry name" value="CNMP_BINDING_3"/>
    <property type="match status" value="1"/>
</dbReference>
<dbReference type="AlphaFoldDB" id="A0A4Q7LJ62"/>
<dbReference type="OrthoDB" id="8565101at2"/>
<dbReference type="InterPro" id="IPR018490">
    <property type="entry name" value="cNMP-bd_dom_sf"/>
</dbReference>
<dbReference type="Pfam" id="PF00027">
    <property type="entry name" value="cNMP_binding"/>
    <property type="match status" value="1"/>
</dbReference>
<organism evidence="2 3">
    <name type="scientific">Sphaerotilus mobilis</name>
    <dbReference type="NCBI Taxonomy" id="47994"/>
    <lineage>
        <taxon>Bacteria</taxon>
        <taxon>Pseudomonadati</taxon>
        <taxon>Pseudomonadota</taxon>
        <taxon>Betaproteobacteria</taxon>
        <taxon>Burkholderiales</taxon>
        <taxon>Sphaerotilaceae</taxon>
        <taxon>Sphaerotilus</taxon>
    </lineage>
</organism>
<protein>
    <submittedName>
        <fullName evidence="2">Cyclic nucleotide-binding protein</fullName>
    </submittedName>
</protein>
<sequence>MTHDNIALLKNMPVFDRISEGALAVVLSESRTIRVPAGDHFFLQGDEALYMYVLVSGEASVRKSWTDRELEVGLLLPGDCFGEVALISTSGRSATVRAVTDCTALEISPLNLQVLRERDVDQFIEIQMNLSRELCRRLLLSDASRMLITEPHPKTDEGGLSWPLLS</sequence>
<keyword evidence="3" id="KW-1185">Reference proteome</keyword>